<name>A0A399RQC6_9PROT</name>
<dbReference type="Pfam" id="PF11306">
    <property type="entry name" value="DUF3108"/>
    <property type="match status" value="1"/>
</dbReference>
<keyword evidence="3" id="KW-1185">Reference proteome</keyword>
<dbReference type="OrthoDB" id="7630100at2"/>
<dbReference type="RefSeq" id="WP_119453334.1">
    <property type="nucleotide sequence ID" value="NZ_QWGA01000003.1"/>
</dbReference>
<dbReference type="EMBL" id="QWGA01000003">
    <property type="protein sequence ID" value="RIJ31845.1"/>
    <property type="molecule type" value="Genomic_DNA"/>
</dbReference>
<evidence type="ECO:0000313" key="3">
    <source>
        <dbReference type="Proteomes" id="UP000265845"/>
    </source>
</evidence>
<evidence type="ECO:0000313" key="2">
    <source>
        <dbReference type="EMBL" id="RIJ31845.1"/>
    </source>
</evidence>
<feature type="chain" id="PRO_5017422006" evidence="1">
    <location>
        <begin position="22"/>
        <end position="291"/>
    </location>
</feature>
<proteinExistence type="predicted"/>
<dbReference type="Proteomes" id="UP000265845">
    <property type="component" value="Unassembled WGS sequence"/>
</dbReference>
<evidence type="ECO:0000256" key="1">
    <source>
        <dbReference type="SAM" id="SignalP"/>
    </source>
</evidence>
<feature type="signal peptide" evidence="1">
    <location>
        <begin position="1"/>
        <end position="21"/>
    </location>
</feature>
<sequence length="291" mass="31311">MKKMIAATSLVALATAGLSSAQSTSAAATVSPLGEVQAGKPMRLVYEVKATAWALFIPITGRANFRMDLQPDTYSINGVVKTTGLADILVNYDMRLAASGYVRDDHLEPYAYVSQNRDGKKNRRVEMTYGANDVAMTATPAFGNLGEPPATPAQKLEAADPLTAFLGHAFTPRPADGNPCGGPMKIFDGRQLTHLTFENAGLKQVKTDAYRGQAYECHVSMDKIAGYDADEINAKETLTGIDGPLRMWMAPMDNGTYMPVKIQADTDAIGSVTLQVSKLRYEPIPEPSNEG</sequence>
<accession>A0A399RQC6</accession>
<dbReference type="AlphaFoldDB" id="A0A399RQC6"/>
<reference evidence="2 3" key="1">
    <citation type="submission" date="2018-08" db="EMBL/GenBank/DDBJ databases">
        <title>Henriciella mobilis sp. nov., isolated from seawater.</title>
        <authorList>
            <person name="Cheng H."/>
            <person name="Wu Y.-H."/>
            <person name="Xu X.-W."/>
            <person name="Guo L.-L."/>
        </authorList>
    </citation>
    <scope>NUCLEOTIDE SEQUENCE [LARGE SCALE GENOMIC DNA]</scope>
    <source>
        <strain evidence="2 3">CCUG67844</strain>
    </source>
</reference>
<protein>
    <submittedName>
        <fullName evidence="2">DUF3108 domain-containing protein</fullName>
    </submittedName>
</protein>
<organism evidence="2 3">
    <name type="scientific">Henriciella algicola</name>
    <dbReference type="NCBI Taxonomy" id="1608422"/>
    <lineage>
        <taxon>Bacteria</taxon>
        <taxon>Pseudomonadati</taxon>
        <taxon>Pseudomonadota</taxon>
        <taxon>Alphaproteobacteria</taxon>
        <taxon>Hyphomonadales</taxon>
        <taxon>Hyphomonadaceae</taxon>
        <taxon>Henriciella</taxon>
    </lineage>
</organism>
<comment type="caution">
    <text evidence="2">The sequence shown here is derived from an EMBL/GenBank/DDBJ whole genome shotgun (WGS) entry which is preliminary data.</text>
</comment>
<dbReference type="InterPro" id="IPR021457">
    <property type="entry name" value="DUF3108"/>
</dbReference>
<gene>
    <name evidence="2" type="ORF">D1222_06285</name>
</gene>
<keyword evidence="1" id="KW-0732">Signal</keyword>